<dbReference type="InterPro" id="IPR004218">
    <property type="entry name" value="GSHS_ATP-bd"/>
</dbReference>
<proteinExistence type="predicted"/>
<dbReference type="AlphaFoldDB" id="A0A1D8TXL6"/>
<dbReference type="Gene3D" id="3.40.50.20">
    <property type="match status" value="1"/>
</dbReference>
<dbReference type="SUPFAM" id="SSF56059">
    <property type="entry name" value="Glutathione synthetase ATP-binding domain-like"/>
    <property type="match status" value="1"/>
</dbReference>
<dbReference type="KEGG" id="mpro:BJP34_25680"/>
<dbReference type="Proteomes" id="UP000177870">
    <property type="component" value="Chromosome"/>
</dbReference>
<dbReference type="PANTHER" id="PTHR21621:SF4">
    <property type="entry name" value="GLUTATHIONE SYNTHETASE"/>
    <property type="match status" value="1"/>
</dbReference>
<reference evidence="3" key="1">
    <citation type="submission" date="2016-10" db="EMBL/GenBank/DDBJ databases">
        <title>Comparative genomics uncovers the prolific and rare metabolic potential of the cyanobacterial genus Moorea.</title>
        <authorList>
            <person name="Leao T."/>
            <person name="Castelao G."/>
            <person name="Korobeynikov A."/>
            <person name="Monroe E.A."/>
            <person name="Podell S."/>
            <person name="Glukhov E."/>
            <person name="Allen E."/>
            <person name="Gerwick W.H."/>
            <person name="Gerwick L."/>
        </authorList>
    </citation>
    <scope>NUCLEOTIDE SEQUENCE [LARGE SCALE GENOMIC DNA]</scope>
    <source>
        <strain evidence="3">PAL-8-15-08-1</strain>
    </source>
</reference>
<dbReference type="RefSeq" id="WP_070394787.1">
    <property type="nucleotide sequence ID" value="NZ_CP017599.1"/>
</dbReference>
<organism evidence="2 3">
    <name type="scientific">Moorena producens PAL-8-15-08-1</name>
    <dbReference type="NCBI Taxonomy" id="1458985"/>
    <lineage>
        <taxon>Bacteria</taxon>
        <taxon>Bacillati</taxon>
        <taxon>Cyanobacteriota</taxon>
        <taxon>Cyanophyceae</taxon>
        <taxon>Coleofasciculales</taxon>
        <taxon>Coleofasciculaceae</taxon>
        <taxon>Moorena</taxon>
    </lineage>
</organism>
<accession>A0A1D8TXL6</accession>
<name>A0A1D8TXL6_9CYAN</name>
<dbReference type="Pfam" id="PF02955">
    <property type="entry name" value="GSH-S_ATP"/>
    <property type="match status" value="1"/>
</dbReference>
<gene>
    <name evidence="2" type="ORF">BJP34_25680</name>
</gene>
<dbReference type="STRING" id="1458985.BJP34_25680"/>
<dbReference type="EMBL" id="CP017599">
    <property type="protein sequence ID" value="AOX02378.1"/>
    <property type="molecule type" value="Genomic_DNA"/>
</dbReference>
<feature type="domain" description="Prokaryotic glutathione synthetase ATP-binding" evidence="1">
    <location>
        <begin position="131"/>
        <end position="289"/>
    </location>
</feature>
<evidence type="ECO:0000313" key="3">
    <source>
        <dbReference type="Proteomes" id="UP000177870"/>
    </source>
</evidence>
<dbReference type="PANTHER" id="PTHR21621">
    <property type="entry name" value="RIBOSOMAL PROTEIN S6 MODIFICATION PROTEIN"/>
    <property type="match status" value="1"/>
</dbReference>
<dbReference type="GO" id="GO:0005524">
    <property type="term" value="F:ATP binding"/>
    <property type="evidence" value="ECO:0007669"/>
    <property type="project" value="InterPro"/>
</dbReference>
<dbReference type="GO" id="GO:0004363">
    <property type="term" value="F:glutathione synthase activity"/>
    <property type="evidence" value="ECO:0007669"/>
    <property type="project" value="InterPro"/>
</dbReference>
<evidence type="ECO:0000259" key="1">
    <source>
        <dbReference type="Pfam" id="PF02955"/>
    </source>
</evidence>
<evidence type="ECO:0000313" key="2">
    <source>
        <dbReference type="EMBL" id="AOX02378.1"/>
    </source>
</evidence>
<dbReference type="InterPro" id="IPR013815">
    <property type="entry name" value="ATP_grasp_subdomain_1"/>
</dbReference>
<dbReference type="OrthoDB" id="450536at2"/>
<protein>
    <submittedName>
        <fullName evidence="2">Glutathione synthetase</fullName>
    </submittedName>
</protein>
<sequence length="345" mass="40060">MKLLSICNPYRYSSPLLDIPIFYQRLAVDERFEFFHIPTEGVFTEGANTESIQVAPVKGILPYTSFLELDSQVRDWRSLEEFDLVFCRTLKPFPEGYLDRLRLWEPFVKFVNSPTGIHEQIQQDFLLKVASKFTPHMVVTDSWMEALTFFEKHQVIVAKRYNSCGGRGVFKIWYDKGHFLVDNPFAGTREFTHFSEVMNYLKGSTGKPLQFVQYLQRVDAGDKRIVVVDGEIYGAYIRRSKSGHWVHNVSVDGECFLSDISSEEKEAIDATFEHYRCRGIHTLGYDFLMNDEGNWCISEINGGNIGGFARLELLTNQLIMERLFTWMIEFCRKPRKNLSLCLVED</sequence>
<dbReference type="Gene3D" id="3.30.1490.20">
    <property type="entry name" value="ATP-grasp fold, A domain"/>
    <property type="match status" value="1"/>
</dbReference>
<dbReference type="GO" id="GO:0005737">
    <property type="term" value="C:cytoplasm"/>
    <property type="evidence" value="ECO:0007669"/>
    <property type="project" value="TreeGrafter"/>
</dbReference>
<dbReference type="Gene3D" id="3.30.470.20">
    <property type="entry name" value="ATP-grasp fold, B domain"/>
    <property type="match status" value="1"/>
</dbReference>